<dbReference type="Proteomes" id="UP001155587">
    <property type="component" value="Unassembled WGS sequence"/>
</dbReference>
<accession>A0A9X3CK30</accession>
<sequence length="255" mass="28675">MNKISLTEFGNPNLKMRKFLLKHTSHFSNELVDVFKFNFSGKHVRTHFASASSASKDDIQTVLHIEEFGHVFFYTAPETIDLLLHQHLNNHAPQNTKKNKKVPLVLTQTHHRLFQKLAMAITNILTADAGHYAVEHTDHPPSDIGVSVTFNFDGCEAVITIMIDSKYVKKLRSLLNNDESFDSDEILNTLRYQPVELGCVLMKGQCSMHEVSQLKPGHFIPLTLCKTLQVKVNGQPTFIGKIQAIDSELGVIIDG</sequence>
<gene>
    <name evidence="2" type="ORF">MD535_01140</name>
</gene>
<evidence type="ECO:0000313" key="2">
    <source>
        <dbReference type="EMBL" id="MCW8344634.1"/>
    </source>
</evidence>
<dbReference type="EMBL" id="JAKRRY010000001">
    <property type="protein sequence ID" value="MCW8344634.1"/>
    <property type="molecule type" value="Genomic_DNA"/>
</dbReference>
<dbReference type="Pfam" id="PF01052">
    <property type="entry name" value="FliMN_C"/>
    <property type="match status" value="1"/>
</dbReference>
<evidence type="ECO:0000313" key="3">
    <source>
        <dbReference type="Proteomes" id="UP001155587"/>
    </source>
</evidence>
<keyword evidence="3" id="KW-1185">Reference proteome</keyword>
<dbReference type="InterPro" id="IPR001543">
    <property type="entry name" value="FliN-like_C"/>
</dbReference>
<protein>
    <submittedName>
        <fullName evidence="2">FliM/FliN family flagellar motor switch protein</fullName>
    </submittedName>
</protein>
<evidence type="ECO:0000259" key="1">
    <source>
        <dbReference type="Pfam" id="PF01052"/>
    </source>
</evidence>
<dbReference type="RefSeq" id="WP_265673062.1">
    <property type="nucleotide sequence ID" value="NZ_JAKRRY010000001.1"/>
</dbReference>
<dbReference type="SUPFAM" id="SSF101801">
    <property type="entry name" value="Surface presentation of antigens (SPOA)"/>
    <property type="match status" value="1"/>
</dbReference>
<feature type="domain" description="Flagellar motor switch protein FliN-like C-terminal" evidence="1">
    <location>
        <begin position="194"/>
        <end position="253"/>
    </location>
</feature>
<proteinExistence type="predicted"/>
<name>A0A9X3CK30_9VIBR</name>
<reference evidence="2" key="1">
    <citation type="submission" date="2022-02" db="EMBL/GenBank/DDBJ databases">
        <title>Vibrio sp. nov, a new bacterium isolated from seawater.</title>
        <authorList>
            <person name="Yuan Y."/>
        </authorList>
    </citation>
    <scope>NUCLEOTIDE SEQUENCE</scope>
    <source>
        <strain evidence="2">ZSDZ65</strain>
    </source>
</reference>
<comment type="caution">
    <text evidence="2">The sequence shown here is derived from an EMBL/GenBank/DDBJ whole genome shotgun (WGS) entry which is preliminary data.</text>
</comment>
<dbReference type="Gene3D" id="2.30.330.10">
    <property type="entry name" value="SpoA-like"/>
    <property type="match status" value="1"/>
</dbReference>
<dbReference type="InterPro" id="IPR036429">
    <property type="entry name" value="SpoA-like_sf"/>
</dbReference>
<keyword evidence="2" id="KW-0966">Cell projection</keyword>
<keyword evidence="2" id="KW-0969">Cilium</keyword>
<keyword evidence="2" id="KW-0282">Flagellum</keyword>
<organism evidence="2 3">
    <name type="scientific">Vibrio qingdaonensis</name>
    <dbReference type="NCBI Taxonomy" id="2829491"/>
    <lineage>
        <taxon>Bacteria</taxon>
        <taxon>Pseudomonadati</taxon>
        <taxon>Pseudomonadota</taxon>
        <taxon>Gammaproteobacteria</taxon>
        <taxon>Vibrionales</taxon>
        <taxon>Vibrionaceae</taxon>
        <taxon>Vibrio</taxon>
    </lineage>
</organism>
<dbReference type="AlphaFoldDB" id="A0A9X3CK30"/>